<dbReference type="Proteomes" id="UP001597024">
    <property type="component" value="Unassembled WGS sequence"/>
</dbReference>
<evidence type="ECO:0000313" key="3">
    <source>
        <dbReference type="Proteomes" id="UP001597024"/>
    </source>
</evidence>
<comment type="caution">
    <text evidence="2">The sequence shown here is derived from an EMBL/GenBank/DDBJ whole genome shotgun (WGS) entry which is preliminary data.</text>
</comment>
<gene>
    <name evidence="2" type="ORF">ACFQ08_31175</name>
</gene>
<dbReference type="EMBL" id="JBHTHX010001615">
    <property type="protein sequence ID" value="MFD0889018.1"/>
    <property type="molecule type" value="Genomic_DNA"/>
</dbReference>
<evidence type="ECO:0000256" key="1">
    <source>
        <dbReference type="SAM" id="MobiDB-lite"/>
    </source>
</evidence>
<feature type="non-terminal residue" evidence="2">
    <location>
        <position position="1"/>
    </location>
</feature>
<organism evidence="2 3">
    <name type="scientific">Streptosporangium algeriense</name>
    <dbReference type="NCBI Taxonomy" id="1682748"/>
    <lineage>
        <taxon>Bacteria</taxon>
        <taxon>Bacillati</taxon>
        <taxon>Actinomycetota</taxon>
        <taxon>Actinomycetes</taxon>
        <taxon>Streptosporangiales</taxon>
        <taxon>Streptosporangiaceae</taxon>
        <taxon>Streptosporangium</taxon>
    </lineage>
</organism>
<feature type="compositionally biased region" description="Gly residues" evidence="1">
    <location>
        <begin position="28"/>
        <end position="37"/>
    </location>
</feature>
<name>A0ABW3DYZ6_9ACTN</name>
<keyword evidence="3" id="KW-1185">Reference proteome</keyword>
<sequence>GIGGAGAVPGASSPTGRGGSPMMPFIPPGGGAGGGTEEQGQERTTWLSEDQDVWNSRGDVIPPVIT</sequence>
<evidence type="ECO:0000313" key="2">
    <source>
        <dbReference type="EMBL" id="MFD0889018.1"/>
    </source>
</evidence>
<proteinExistence type="predicted"/>
<feature type="compositionally biased region" description="Low complexity" evidence="1">
    <location>
        <begin position="8"/>
        <end position="23"/>
    </location>
</feature>
<reference evidence="3" key="1">
    <citation type="journal article" date="2019" name="Int. J. Syst. Evol. Microbiol.">
        <title>The Global Catalogue of Microorganisms (GCM) 10K type strain sequencing project: providing services to taxonomists for standard genome sequencing and annotation.</title>
        <authorList>
            <consortium name="The Broad Institute Genomics Platform"/>
            <consortium name="The Broad Institute Genome Sequencing Center for Infectious Disease"/>
            <person name="Wu L."/>
            <person name="Ma J."/>
        </authorList>
    </citation>
    <scope>NUCLEOTIDE SEQUENCE [LARGE SCALE GENOMIC DNA]</scope>
    <source>
        <strain evidence="3">CCUG 62974</strain>
    </source>
</reference>
<protein>
    <submittedName>
        <fullName evidence="2">Uncharacterized protein</fullName>
    </submittedName>
</protein>
<accession>A0ABW3DYZ6</accession>
<feature type="region of interest" description="Disordered" evidence="1">
    <location>
        <begin position="1"/>
        <end position="66"/>
    </location>
</feature>